<dbReference type="CDD" id="cd18787">
    <property type="entry name" value="SF2_C_DEAD"/>
    <property type="match status" value="1"/>
</dbReference>
<keyword evidence="2 9" id="KW-0378">Hydrolase</keyword>
<dbReference type="InterPro" id="IPR001650">
    <property type="entry name" value="Helicase_C-like"/>
</dbReference>
<dbReference type="PROSITE" id="PS51194">
    <property type="entry name" value="HELICASE_CTER"/>
    <property type="match status" value="1"/>
</dbReference>
<dbReference type="HOGENOM" id="CLU_003041_15_3_1"/>
<evidence type="ECO:0000256" key="1">
    <source>
        <dbReference type="ARBA" id="ARBA00022741"/>
    </source>
</evidence>
<evidence type="ECO:0000313" key="14">
    <source>
        <dbReference type="Ensembl" id="ENSTNIP00000013184.1"/>
    </source>
</evidence>
<dbReference type="KEGG" id="tng:GSTEN00019475G001"/>
<feature type="domain" description="Helicase C-terminal" evidence="12">
    <location>
        <begin position="261"/>
        <end position="428"/>
    </location>
</feature>
<dbReference type="InterPro" id="IPR014001">
    <property type="entry name" value="Helicase_ATP-bd"/>
</dbReference>
<reference evidence="13" key="2">
    <citation type="submission" date="2004-02" db="EMBL/GenBank/DDBJ databases">
        <authorList>
            <consortium name="Genoscope"/>
            <consortium name="Whitehead Institute Centre for Genome Research"/>
        </authorList>
    </citation>
    <scope>NUCLEOTIDE SEQUENCE</scope>
</reference>
<accession>Q4SEM8</accession>
<reference evidence="13 15" key="1">
    <citation type="journal article" date="2004" name="Nature">
        <title>Genome duplication in the teleost fish Tetraodon nigroviridis reveals the early vertebrate proto-karyotype.</title>
        <authorList>
            <person name="Jaillon O."/>
            <person name="Aury J.-M."/>
            <person name="Brunet F."/>
            <person name="Petit J.-L."/>
            <person name="Stange-Thomann N."/>
            <person name="Mauceli E."/>
            <person name="Bouneau L."/>
            <person name="Fischer C."/>
            <person name="Ozouf-Costaz C."/>
            <person name="Bernot A."/>
            <person name="Nicaud S."/>
            <person name="Jaffe D."/>
            <person name="Fisher S."/>
            <person name="Lutfalla G."/>
            <person name="Dossat C."/>
            <person name="Segurens B."/>
            <person name="Dasilva C."/>
            <person name="Salanoubat M."/>
            <person name="Levy M."/>
            <person name="Boudet N."/>
            <person name="Castellano S."/>
            <person name="Anthouard V."/>
            <person name="Jubin C."/>
            <person name="Castelli V."/>
            <person name="Katinka M."/>
            <person name="Vacherie B."/>
            <person name="Biemont C."/>
            <person name="Skalli Z."/>
            <person name="Cattolico L."/>
            <person name="Poulain J."/>
            <person name="De Berardinis V."/>
            <person name="Cruaud C."/>
            <person name="Duprat S."/>
            <person name="Brottier P."/>
            <person name="Coutanceau J.-P."/>
            <person name="Gouzy J."/>
            <person name="Parra G."/>
            <person name="Lardier G."/>
            <person name="Chapple C."/>
            <person name="McKernan K.J."/>
            <person name="McEwan P."/>
            <person name="Bosak S."/>
            <person name="Kellis M."/>
            <person name="Volff J.-N."/>
            <person name="Guigo R."/>
            <person name="Zody M.C."/>
            <person name="Mesirov J."/>
            <person name="Lindblad-Toh K."/>
            <person name="Birren B."/>
            <person name="Nusbaum C."/>
            <person name="Kahn D."/>
            <person name="Robinson-Rechavi M."/>
            <person name="Laudet V."/>
            <person name="Schachter V."/>
            <person name="Quetier F."/>
            <person name="Saurin W."/>
            <person name="Scarpelli C."/>
            <person name="Wincker P."/>
            <person name="Lander E.S."/>
            <person name="Weissenbach J."/>
            <person name="Roest Crollius H."/>
        </authorList>
    </citation>
    <scope>NUCLEOTIDE SEQUENCE [LARGE SCALE GENOMIC DNA]</scope>
</reference>
<dbReference type="GO" id="GO:0005524">
    <property type="term" value="F:ATP binding"/>
    <property type="evidence" value="ECO:0007669"/>
    <property type="project" value="UniProtKB-UniRule"/>
</dbReference>
<evidence type="ECO:0000256" key="2">
    <source>
        <dbReference type="ARBA" id="ARBA00022801"/>
    </source>
</evidence>
<dbReference type="Gene3D" id="3.40.50.300">
    <property type="entry name" value="P-loop containing nucleotide triphosphate hydrolases"/>
    <property type="match status" value="2"/>
</dbReference>
<comment type="catalytic activity">
    <reaction evidence="7 10">
        <text>ATP + H2O = ADP + phosphate + H(+)</text>
        <dbReference type="Rhea" id="RHEA:13065"/>
        <dbReference type="ChEBI" id="CHEBI:15377"/>
        <dbReference type="ChEBI" id="CHEBI:15378"/>
        <dbReference type="ChEBI" id="CHEBI:30616"/>
        <dbReference type="ChEBI" id="CHEBI:43474"/>
        <dbReference type="ChEBI" id="CHEBI:456216"/>
        <dbReference type="EC" id="3.6.4.13"/>
    </reaction>
</comment>
<keyword evidence="4 9" id="KW-0067">ATP-binding</keyword>
<dbReference type="SMART" id="SM00490">
    <property type="entry name" value="HELICc"/>
    <property type="match status" value="1"/>
</dbReference>
<dbReference type="PANTHER" id="PTHR24031">
    <property type="entry name" value="RNA HELICASE"/>
    <property type="match status" value="1"/>
</dbReference>
<evidence type="ECO:0000259" key="12">
    <source>
        <dbReference type="PROSITE" id="PS51194"/>
    </source>
</evidence>
<evidence type="ECO:0000256" key="9">
    <source>
        <dbReference type="RuleBase" id="RU000492"/>
    </source>
</evidence>
<comment type="similarity">
    <text evidence="6">Belongs to the DEAD box helicase family. DDX51/DBP6 subfamily.</text>
</comment>
<keyword evidence="3 9" id="KW-0347">Helicase</keyword>
<evidence type="ECO:0000256" key="8">
    <source>
        <dbReference type="ARBA" id="ARBA00056648"/>
    </source>
</evidence>
<dbReference type="Ensembl" id="ENSTNIT00000013376.1">
    <property type="protein sequence ID" value="ENSTNIP00000013184.1"/>
    <property type="gene ID" value="ENSTNIG00000010281.1"/>
</dbReference>
<dbReference type="FunFam" id="3.40.50.300:FF:001539">
    <property type="entry name" value="ATP-dependent RNA helicase DDX51"/>
    <property type="match status" value="1"/>
</dbReference>
<evidence type="ECO:0000256" key="4">
    <source>
        <dbReference type="ARBA" id="ARBA00022840"/>
    </source>
</evidence>
<dbReference type="CDD" id="cd17956">
    <property type="entry name" value="DEADc_DDX51"/>
    <property type="match status" value="1"/>
</dbReference>
<dbReference type="EMBL" id="CAAE01014615">
    <property type="protein sequence ID" value="CAG00904.1"/>
    <property type="molecule type" value="Genomic_DNA"/>
</dbReference>
<organism evidence="13">
    <name type="scientific">Tetraodon nigroviridis</name>
    <name type="common">Spotted green pufferfish</name>
    <name type="synonym">Chelonodon nigroviridis</name>
    <dbReference type="NCBI Taxonomy" id="99883"/>
    <lineage>
        <taxon>Eukaryota</taxon>
        <taxon>Metazoa</taxon>
        <taxon>Chordata</taxon>
        <taxon>Craniata</taxon>
        <taxon>Vertebrata</taxon>
        <taxon>Euteleostomi</taxon>
        <taxon>Actinopterygii</taxon>
        <taxon>Neopterygii</taxon>
        <taxon>Teleostei</taxon>
        <taxon>Neoteleostei</taxon>
        <taxon>Acanthomorphata</taxon>
        <taxon>Eupercaria</taxon>
        <taxon>Tetraodontiformes</taxon>
        <taxon>Tetradontoidea</taxon>
        <taxon>Tetraodontidae</taxon>
        <taxon>Tetraodon</taxon>
    </lineage>
</organism>
<feature type="non-terminal residue" evidence="13">
    <location>
        <position position="1"/>
    </location>
</feature>
<keyword evidence="1 9" id="KW-0547">Nucleotide-binding</keyword>
<evidence type="ECO:0000259" key="11">
    <source>
        <dbReference type="PROSITE" id="PS51192"/>
    </source>
</evidence>
<dbReference type="PROSITE" id="PS51192">
    <property type="entry name" value="HELICASE_ATP_BIND_1"/>
    <property type="match status" value="1"/>
</dbReference>
<dbReference type="Pfam" id="PF00271">
    <property type="entry name" value="Helicase_C"/>
    <property type="match status" value="1"/>
</dbReference>
<protein>
    <recommendedName>
        <fullName evidence="10">ATP-dependent RNA helicase</fullName>
        <ecNumber evidence="10">3.6.4.13</ecNumber>
    </recommendedName>
</protein>
<feature type="domain" description="Helicase ATP-binding" evidence="11">
    <location>
        <begin position="71"/>
        <end position="280"/>
    </location>
</feature>
<dbReference type="Pfam" id="PF00270">
    <property type="entry name" value="DEAD"/>
    <property type="match status" value="1"/>
</dbReference>
<evidence type="ECO:0000256" key="6">
    <source>
        <dbReference type="ARBA" id="ARBA00038200"/>
    </source>
</evidence>
<proteinExistence type="inferred from homology"/>
<reference evidence="14" key="3">
    <citation type="submission" date="2025-05" db="UniProtKB">
        <authorList>
            <consortium name="Ensembl"/>
        </authorList>
    </citation>
    <scope>IDENTIFICATION</scope>
</reference>
<dbReference type="GO" id="GO:0003723">
    <property type="term" value="F:RNA binding"/>
    <property type="evidence" value="ECO:0007669"/>
    <property type="project" value="UniProtKB-UniRule"/>
</dbReference>
<dbReference type="GeneTree" id="ENSGT00550000075141"/>
<dbReference type="GO" id="GO:0003724">
    <property type="term" value="F:RNA helicase activity"/>
    <property type="evidence" value="ECO:0007669"/>
    <property type="project" value="UniProtKB-EC"/>
</dbReference>
<sequence>QVRRVLPQWLAHPDVIQRDIKGHLVPVCNVAGLSSNLINKLHHNGIDHFFPVQAEVIPAILEAAQQGLLIGRGGYRPRDICVSAPTGSGKTLAFVIPVVQVLMQRVVCHVRALAVLPTKELAQQVYKVFSAYAEGTSLRVLVLAGQRSLSAEQASLSEYRAGVRRSQADIIVATPGRLVDHINKKSGLKLDQLRFLIIDEADRMIDSMHQAWLSQVVKATYGTGGGREASSIFSRSEAACATAASLSPPQMPLQKLLFSATLTQNPEKLQQLDLHQPRLFSSTHRQADATVPAAQKAERFDFPQGLSEFYVPCTLSRKPLLILHFILRMKLSPILCFTNSRQAAHRLISTDAAARGIDISGVKCVVNYDAPQYVRTYVHRVGRTARAGKSGLAFTFLLGVQEKNFLKMVMDAGSPGIQKQIVKSESLKGMEGRYERVLQELAERIRV</sequence>
<evidence type="ECO:0000256" key="3">
    <source>
        <dbReference type="ARBA" id="ARBA00022806"/>
    </source>
</evidence>
<comment type="function">
    <text evidence="10">RNA helicase.</text>
</comment>
<dbReference type="SUPFAM" id="SSF52540">
    <property type="entry name" value="P-loop containing nucleoside triphosphate hydrolases"/>
    <property type="match status" value="2"/>
</dbReference>
<evidence type="ECO:0000313" key="13">
    <source>
        <dbReference type="EMBL" id="CAG00904.1"/>
    </source>
</evidence>
<keyword evidence="5 10" id="KW-0694">RNA-binding</keyword>
<dbReference type="AlphaFoldDB" id="Q4SEM8"/>
<gene>
    <name evidence="13" type="ORF">GSTENG00019475001</name>
</gene>
<dbReference type="InterPro" id="IPR011545">
    <property type="entry name" value="DEAD/DEAH_box_helicase_dom"/>
</dbReference>
<comment type="domain">
    <text evidence="10">The Q motif is unique to and characteristic of the DEAD box family of RNA helicases and controls ATP binding and hydrolysis.</text>
</comment>
<dbReference type="SMART" id="SM00487">
    <property type="entry name" value="DEXDc"/>
    <property type="match status" value="1"/>
</dbReference>
<keyword evidence="15" id="KW-1185">Reference proteome</keyword>
<dbReference type="InterPro" id="IPR000629">
    <property type="entry name" value="RNA-helicase_DEAD-box_CS"/>
</dbReference>
<dbReference type="Proteomes" id="UP000007303">
    <property type="component" value="Unassembled WGS sequence"/>
</dbReference>
<dbReference type="EC" id="3.6.4.13" evidence="10"/>
<evidence type="ECO:0000256" key="10">
    <source>
        <dbReference type="RuleBase" id="RU365068"/>
    </source>
</evidence>
<dbReference type="OrthoDB" id="3370at2759"/>
<evidence type="ECO:0000313" key="15">
    <source>
        <dbReference type="Proteomes" id="UP000007303"/>
    </source>
</evidence>
<dbReference type="GO" id="GO:0016787">
    <property type="term" value="F:hydrolase activity"/>
    <property type="evidence" value="ECO:0007669"/>
    <property type="project" value="UniProtKB-KW"/>
</dbReference>
<evidence type="ECO:0000256" key="7">
    <source>
        <dbReference type="ARBA" id="ARBA00047984"/>
    </source>
</evidence>
<dbReference type="InterPro" id="IPR027417">
    <property type="entry name" value="P-loop_NTPase"/>
</dbReference>
<name>Q4SEM8_TETNG</name>
<feature type="non-terminal residue" evidence="13">
    <location>
        <position position="447"/>
    </location>
</feature>
<dbReference type="PROSITE" id="PS00039">
    <property type="entry name" value="DEAD_ATP_HELICASE"/>
    <property type="match status" value="1"/>
</dbReference>
<comment type="function">
    <text evidence="8">ATP-binding RNA helicase involved in the biogenesis of 60S ribosomal subunits.</text>
</comment>
<evidence type="ECO:0000256" key="5">
    <source>
        <dbReference type="ARBA" id="ARBA00022884"/>
    </source>
</evidence>